<dbReference type="AlphaFoldDB" id="A0A0C4EWI6"/>
<sequence length="99" mass="11045">MDAFTKALKKVPSFQIEPRMFLPTAKAEESYKAVWKSQIARVLHQHIAQPQSAAKAVPLDPPPVKKISSTPPEIKMLMLMDAPENSAKGLRKTFLVAYN</sequence>
<evidence type="ECO:0000313" key="3">
    <source>
        <dbReference type="Proteomes" id="UP000005240"/>
    </source>
</evidence>
<dbReference type="EMBL" id="ADAS02000070">
    <property type="protein sequence ID" value="OAV92038.1"/>
    <property type="molecule type" value="Genomic_DNA"/>
</dbReference>
<name>A0A0C4EWI6_PUCT1</name>
<evidence type="ECO:0000313" key="2">
    <source>
        <dbReference type="EnsemblFungi" id="PTTG_05181-t43_1-p1"/>
    </source>
</evidence>
<reference evidence="1" key="1">
    <citation type="submission" date="2009-11" db="EMBL/GenBank/DDBJ databases">
        <authorList>
            <consortium name="The Broad Institute Genome Sequencing Platform"/>
            <person name="Ward D."/>
            <person name="Feldgarden M."/>
            <person name="Earl A."/>
            <person name="Young S.K."/>
            <person name="Zeng Q."/>
            <person name="Koehrsen M."/>
            <person name="Alvarado L."/>
            <person name="Berlin A."/>
            <person name="Bochicchio J."/>
            <person name="Borenstein D."/>
            <person name="Chapman S.B."/>
            <person name="Chen Z."/>
            <person name="Engels R."/>
            <person name="Freedman E."/>
            <person name="Gellesch M."/>
            <person name="Goldberg J."/>
            <person name="Griggs A."/>
            <person name="Gujja S."/>
            <person name="Heilman E."/>
            <person name="Heiman D."/>
            <person name="Hepburn T."/>
            <person name="Howarth C."/>
            <person name="Jen D."/>
            <person name="Larson L."/>
            <person name="Lewis B."/>
            <person name="Mehta T."/>
            <person name="Park D."/>
            <person name="Pearson M."/>
            <person name="Roberts A."/>
            <person name="Saif S."/>
            <person name="Shea T."/>
            <person name="Shenoy N."/>
            <person name="Sisk P."/>
            <person name="Stolte C."/>
            <person name="Sykes S."/>
            <person name="Thomson T."/>
            <person name="Walk T."/>
            <person name="White J."/>
            <person name="Yandava C."/>
            <person name="Izard J."/>
            <person name="Baranova O.V."/>
            <person name="Blanton J.M."/>
            <person name="Tanner A.C."/>
            <person name="Dewhirst F.E."/>
            <person name="Haas B."/>
            <person name="Nusbaum C."/>
            <person name="Birren B."/>
        </authorList>
    </citation>
    <scope>NUCLEOTIDE SEQUENCE [LARGE SCALE GENOMIC DNA]</scope>
    <source>
        <strain evidence="1">1-1 BBBD Race 1</strain>
    </source>
</reference>
<dbReference type="Proteomes" id="UP000005240">
    <property type="component" value="Unassembled WGS sequence"/>
</dbReference>
<gene>
    <name evidence="1" type="ORF">PTTG_05181</name>
</gene>
<reference evidence="2 3" key="3">
    <citation type="journal article" date="2017" name="G3 (Bethesda)">
        <title>Comparative analysis highlights variable genome content of wheat rusts and divergence of the mating loci.</title>
        <authorList>
            <person name="Cuomo C.A."/>
            <person name="Bakkeren G."/>
            <person name="Khalil H.B."/>
            <person name="Panwar V."/>
            <person name="Joly D."/>
            <person name="Linning R."/>
            <person name="Sakthikumar S."/>
            <person name="Song X."/>
            <person name="Adiconis X."/>
            <person name="Fan L."/>
            <person name="Goldberg J.M."/>
            <person name="Levin J.Z."/>
            <person name="Young S."/>
            <person name="Zeng Q."/>
            <person name="Anikster Y."/>
            <person name="Bruce M."/>
            <person name="Wang M."/>
            <person name="Yin C."/>
            <person name="McCallum B."/>
            <person name="Szabo L.J."/>
            <person name="Hulbert S."/>
            <person name="Chen X."/>
            <person name="Fellers J.P."/>
        </authorList>
    </citation>
    <scope>NUCLEOTIDE SEQUENCE</scope>
    <source>
        <strain evidence="2">isolate 1-1 / race 1 (BBBD)</strain>
        <strain evidence="3">Isolate 1-1 / race 1 (BBBD)</strain>
    </source>
</reference>
<reference evidence="1" key="2">
    <citation type="submission" date="2016-05" db="EMBL/GenBank/DDBJ databases">
        <title>Comparative analysis highlights variable genome content of wheat rusts and divergence of the mating loci.</title>
        <authorList>
            <person name="Cuomo C.A."/>
            <person name="Bakkeren G."/>
            <person name="Szabo L."/>
            <person name="Khalil H."/>
            <person name="Joly D."/>
            <person name="Goldberg J."/>
            <person name="Young S."/>
            <person name="Zeng Q."/>
            <person name="Fellers J."/>
        </authorList>
    </citation>
    <scope>NUCLEOTIDE SEQUENCE [LARGE SCALE GENOMIC DNA]</scope>
    <source>
        <strain evidence="1">1-1 BBBD Race 1</strain>
    </source>
</reference>
<dbReference type="EnsemblFungi" id="PTTG_05181-t43_1">
    <property type="protein sequence ID" value="PTTG_05181-t43_1-p1"/>
    <property type="gene ID" value="PTTG_05181"/>
</dbReference>
<reference evidence="2" key="4">
    <citation type="submission" date="2025-05" db="UniProtKB">
        <authorList>
            <consortium name="EnsemblFungi"/>
        </authorList>
    </citation>
    <scope>IDENTIFICATION</scope>
    <source>
        <strain evidence="2">isolate 1-1 / race 1 (BBBD)</strain>
    </source>
</reference>
<protein>
    <submittedName>
        <fullName evidence="1 2">Uncharacterized protein</fullName>
    </submittedName>
</protein>
<keyword evidence="3" id="KW-1185">Reference proteome</keyword>
<dbReference type="STRING" id="630390.A0A0C4EWI6"/>
<dbReference type="OrthoDB" id="5424058at2759"/>
<proteinExistence type="predicted"/>
<organism evidence="1">
    <name type="scientific">Puccinia triticina (isolate 1-1 / race 1 (BBBD))</name>
    <name type="common">Brown leaf rust fungus</name>
    <dbReference type="NCBI Taxonomy" id="630390"/>
    <lineage>
        <taxon>Eukaryota</taxon>
        <taxon>Fungi</taxon>
        <taxon>Dikarya</taxon>
        <taxon>Basidiomycota</taxon>
        <taxon>Pucciniomycotina</taxon>
        <taxon>Pucciniomycetes</taxon>
        <taxon>Pucciniales</taxon>
        <taxon>Pucciniaceae</taxon>
        <taxon>Puccinia</taxon>
    </lineage>
</organism>
<evidence type="ECO:0000313" key="1">
    <source>
        <dbReference type="EMBL" id="OAV92038.1"/>
    </source>
</evidence>
<accession>A0A0C4EWI6</accession>
<dbReference type="VEuPathDB" id="FungiDB:PTTG_05181"/>